<reference evidence="2" key="1">
    <citation type="submission" date="2015-08" db="EMBL/GenBank/DDBJ databases">
        <title>Vibrio galatheae sp. nov., a novel member of the Vibrionaceae family isolated from the Solomon Islands.</title>
        <authorList>
            <person name="Giubergia S."/>
            <person name="Machado H."/>
            <person name="Mateiu R.V."/>
            <person name="Gram L."/>
        </authorList>
    </citation>
    <scope>NUCLEOTIDE SEQUENCE [LARGE SCALE GENOMIC DNA]</scope>
    <source>
        <strain evidence="2">DSM 19134</strain>
    </source>
</reference>
<sequence length="210" mass="24015">MTSKKVLVERKIKRKVMARVLLSSGIGISITAAVAGMVYAQSVEHFKTMEDKKLERPVNFDSFPAFIRGMNQEPARTDSDNNGLRDDIQLKIAYQYPFDANKRAALIQYYESLIQLLRLNTEMRELKISYGIMQVNKALKCLQSEGVPEDVSLAIKEMALDRDALLVRHDEILAMEPNLPPELFQRRIESDCNLLLQNNEQSLQSWVPND</sequence>
<organism evidence="1 2">
    <name type="scientific">Vibrio hepatarius</name>
    <dbReference type="NCBI Taxonomy" id="171383"/>
    <lineage>
        <taxon>Bacteria</taxon>
        <taxon>Pseudomonadati</taxon>
        <taxon>Pseudomonadota</taxon>
        <taxon>Gammaproteobacteria</taxon>
        <taxon>Vibrionales</taxon>
        <taxon>Vibrionaceae</taxon>
        <taxon>Vibrio</taxon>
        <taxon>Vibrio oreintalis group</taxon>
    </lineage>
</organism>
<accession>A0A0M0HT01</accession>
<dbReference type="RefSeq" id="WP_017190622.1">
    <property type="nucleotide sequence ID" value="NZ_LHPI01000037.1"/>
</dbReference>
<dbReference type="Proteomes" id="UP000037530">
    <property type="component" value="Unassembled WGS sequence"/>
</dbReference>
<protein>
    <submittedName>
        <fullName evidence="1">Uncharacterized protein</fullName>
    </submittedName>
</protein>
<evidence type="ECO:0000313" key="2">
    <source>
        <dbReference type="Proteomes" id="UP000037530"/>
    </source>
</evidence>
<dbReference type="EMBL" id="LHPI01000037">
    <property type="protein sequence ID" value="KOO05194.1"/>
    <property type="molecule type" value="Genomic_DNA"/>
</dbReference>
<keyword evidence="2" id="KW-1185">Reference proteome</keyword>
<gene>
    <name evidence="1" type="ORF">AKJ31_21565</name>
</gene>
<dbReference type="AlphaFoldDB" id="A0A0M0HT01"/>
<proteinExistence type="predicted"/>
<evidence type="ECO:0000313" key="1">
    <source>
        <dbReference type="EMBL" id="KOO05194.1"/>
    </source>
</evidence>
<comment type="caution">
    <text evidence="1">The sequence shown here is derived from an EMBL/GenBank/DDBJ whole genome shotgun (WGS) entry which is preliminary data.</text>
</comment>
<name>A0A0M0HT01_9VIBR</name>
<dbReference type="PATRIC" id="fig|171383.3.peg.4396"/>
<dbReference type="OrthoDB" id="6397878at2"/>